<accession>A0A9P4IA38</accession>
<dbReference type="Gene3D" id="1.20.1250.20">
    <property type="entry name" value="MFS general substrate transporter like domains"/>
    <property type="match status" value="1"/>
</dbReference>
<evidence type="ECO:0000256" key="1">
    <source>
        <dbReference type="ARBA" id="ARBA00004141"/>
    </source>
</evidence>
<evidence type="ECO:0000259" key="9">
    <source>
        <dbReference type="PROSITE" id="PS50850"/>
    </source>
</evidence>
<comment type="subcellular location">
    <subcellularLocation>
        <location evidence="1">Membrane</location>
        <topology evidence="1">Multi-pass membrane protein</topology>
    </subcellularLocation>
</comment>
<comment type="caution">
    <text evidence="10">The sequence shown here is derived from an EMBL/GenBank/DDBJ whole genome shotgun (WGS) entry which is preliminary data.</text>
</comment>
<dbReference type="Pfam" id="PF00083">
    <property type="entry name" value="Sugar_tr"/>
    <property type="match status" value="1"/>
</dbReference>
<feature type="transmembrane region" description="Helical" evidence="8">
    <location>
        <begin position="490"/>
        <end position="511"/>
    </location>
</feature>
<keyword evidence="5 8" id="KW-1133">Transmembrane helix</keyword>
<dbReference type="InterPro" id="IPR036259">
    <property type="entry name" value="MFS_trans_sf"/>
</dbReference>
<dbReference type="InterPro" id="IPR003663">
    <property type="entry name" value="Sugar/inositol_transpt"/>
</dbReference>
<keyword evidence="6 8" id="KW-0472">Membrane</keyword>
<keyword evidence="3 7" id="KW-0813">Transport</keyword>
<dbReference type="InterPro" id="IPR005829">
    <property type="entry name" value="Sugar_transporter_CS"/>
</dbReference>
<dbReference type="FunFam" id="1.20.1250.20:FF:000026">
    <property type="entry name" value="MFS quinate transporter QutD"/>
    <property type="match status" value="1"/>
</dbReference>
<dbReference type="PROSITE" id="PS00216">
    <property type="entry name" value="SUGAR_TRANSPORT_1"/>
    <property type="match status" value="1"/>
</dbReference>
<dbReference type="GO" id="GO:0005351">
    <property type="term" value="F:carbohydrate:proton symporter activity"/>
    <property type="evidence" value="ECO:0007669"/>
    <property type="project" value="TreeGrafter"/>
</dbReference>
<evidence type="ECO:0000256" key="4">
    <source>
        <dbReference type="ARBA" id="ARBA00022692"/>
    </source>
</evidence>
<dbReference type="PROSITE" id="PS50850">
    <property type="entry name" value="MFS"/>
    <property type="match status" value="1"/>
</dbReference>
<feature type="transmembrane region" description="Helical" evidence="8">
    <location>
        <begin position="222"/>
        <end position="241"/>
    </location>
</feature>
<comment type="similarity">
    <text evidence="2 7">Belongs to the major facilitator superfamily. Sugar transporter (TC 2.A.1.1) family.</text>
</comment>
<evidence type="ECO:0000256" key="2">
    <source>
        <dbReference type="ARBA" id="ARBA00010992"/>
    </source>
</evidence>
<gene>
    <name evidence="10" type="ORF">NA57DRAFT_79377</name>
</gene>
<dbReference type="NCBIfam" id="TIGR00879">
    <property type="entry name" value="SP"/>
    <property type="match status" value="1"/>
</dbReference>
<keyword evidence="4 8" id="KW-0812">Transmembrane</keyword>
<dbReference type="PRINTS" id="PR00171">
    <property type="entry name" value="SUGRTRNSPORT"/>
</dbReference>
<evidence type="ECO:0000256" key="6">
    <source>
        <dbReference type="ARBA" id="ARBA00023136"/>
    </source>
</evidence>
<feature type="transmembrane region" description="Helical" evidence="8">
    <location>
        <begin position="422"/>
        <end position="442"/>
    </location>
</feature>
<dbReference type="InterPro" id="IPR020846">
    <property type="entry name" value="MFS_dom"/>
</dbReference>
<feature type="transmembrane region" description="Helical" evidence="8">
    <location>
        <begin position="463"/>
        <end position="484"/>
    </location>
</feature>
<dbReference type="PANTHER" id="PTHR48022">
    <property type="entry name" value="PLASTIDIC GLUCOSE TRANSPORTER 4"/>
    <property type="match status" value="1"/>
</dbReference>
<dbReference type="GO" id="GO:0016020">
    <property type="term" value="C:membrane"/>
    <property type="evidence" value="ECO:0007669"/>
    <property type="project" value="UniProtKB-SubCell"/>
</dbReference>
<organism evidence="10 11">
    <name type="scientific">Rhizodiscina lignyota</name>
    <dbReference type="NCBI Taxonomy" id="1504668"/>
    <lineage>
        <taxon>Eukaryota</taxon>
        <taxon>Fungi</taxon>
        <taxon>Dikarya</taxon>
        <taxon>Ascomycota</taxon>
        <taxon>Pezizomycotina</taxon>
        <taxon>Dothideomycetes</taxon>
        <taxon>Pleosporomycetidae</taxon>
        <taxon>Aulographales</taxon>
        <taxon>Rhizodiscinaceae</taxon>
        <taxon>Rhizodiscina</taxon>
    </lineage>
</organism>
<dbReference type="InterPro" id="IPR005828">
    <property type="entry name" value="MFS_sugar_transport-like"/>
</dbReference>
<feature type="transmembrane region" description="Helical" evidence="8">
    <location>
        <begin position="390"/>
        <end position="410"/>
    </location>
</feature>
<protein>
    <submittedName>
        <fullName evidence="10">General substrate transporter</fullName>
    </submittedName>
</protein>
<feature type="transmembrane region" description="Helical" evidence="8">
    <location>
        <begin position="187"/>
        <end position="207"/>
    </location>
</feature>
<evidence type="ECO:0000313" key="10">
    <source>
        <dbReference type="EMBL" id="KAF2095663.1"/>
    </source>
</evidence>
<name>A0A9P4IA38_9PEZI</name>
<reference evidence="10" key="1">
    <citation type="journal article" date="2020" name="Stud. Mycol.">
        <title>101 Dothideomycetes genomes: a test case for predicting lifestyles and emergence of pathogens.</title>
        <authorList>
            <person name="Haridas S."/>
            <person name="Albert R."/>
            <person name="Binder M."/>
            <person name="Bloem J."/>
            <person name="Labutti K."/>
            <person name="Salamov A."/>
            <person name="Andreopoulos B."/>
            <person name="Baker S."/>
            <person name="Barry K."/>
            <person name="Bills G."/>
            <person name="Bluhm B."/>
            <person name="Cannon C."/>
            <person name="Castanera R."/>
            <person name="Culley D."/>
            <person name="Daum C."/>
            <person name="Ezra D."/>
            <person name="Gonzalez J."/>
            <person name="Henrissat B."/>
            <person name="Kuo A."/>
            <person name="Liang C."/>
            <person name="Lipzen A."/>
            <person name="Lutzoni F."/>
            <person name="Magnuson J."/>
            <person name="Mondo S."/>
            <person name="Nolan M."/>
            <person name="Ohm R."/>
            <person name="Pangilinan J."/>
            <person name="Park H.-J."/>
            <person name="Ramirez L."/>
            <person name="Alfaro M."/>
            <person name="Sun H."/>
            <person name="Tritt A."/>
            <person name="Yoshinaga Y."/>
            <person name="Zwiers L.-H."/>
            <person name="Turgeon B."/>
            <person name="Goodwin S."/>
            <person name="Spatafora J."/>
            <person name="Crous P."/>
            <person name="Grigoriev I."/>
        </authorList>
    </citation>
    <scope>NUCLEOTIDE SEQUENCE</scope>
    <source>
        <strain evidence="10">CBS 133067</strain>
    </source>
</reference>
<evidence type="ECO:0000313" key="11">
    <source>
        <dbReference type="Proteomes" id="UP000799772"/>
    </source>
</evidence>
<evidence type="ECO:0000256" key="8">
    <source>
        <dbReference type="SAM" id="Phobius"/>
    </source>
</evidence>
<evidence type="ECO:0000256" key="3">
    <source>
        <dbReference type="ARBA" id="ARBA00022448"/>
    </source>
</evidence>
<dbReference type="SUPFAM" id="SSF103473">
    <property type="entry name" value="MFS general substrate transporter"/>
    <property type="match status" value="1"/>
</dbReference>
<evidence type="ECO:0000256" key="7">
    <source>
        <dbReference type="RuleBase" id="RU003346"/>
    </source>
</evidence>
<proteinExistence type="inferred from homology"/>
<dbReference type="PROSITE" id="PS00217">
    <property type="entry name" value="SUGAR_TRANSPORT_2"/>
    <property type="match status" value="1"/>
</dbReference>
<feature type="transmembrane region" description="Helical" evidence="8">
    <location>
        <begin position="128"/>
        <end position="146"/>
    </location>
</feature>
<feature type="transmembrane region" description="Helical" evidence="8">
    <location>
        <begin position="366"/>
        <end position="383"/>
    </location>
</feature>
<sequence length="559" mass="62510">MALKIESPSAVQLEAFEEPETKAVHSERPVWEERETYGKAGFKGLFTNRYVTICAAFSTMGGALFGYDQGVVSVTLVMEQFLKQFPEIAAGAAGSGFKKGLLTAMIELGAFLGAMNQGWLADKISRKWSIMVAVIIFLVGSSLQTASQDYGMLVAARFIGGIGVGMLAMVAPLYISEIAPPEIRGTLLVLQELSIVTAIVIAFYITYGTRFIPSEWSWRLPFLIQIVPALILGIGVPFLPYSPRWLASKGRDDEALEVLCKIRNVPSTDERVLREWFEIRSEVAYRSALEKELHPKLQSDTYKARIMRHVVAYTDCFRKGAWKRTHVGIGLMFFQQFGGVNALIYYSPTLFAQMGLDYEMQLNMSGVLNIVQMVACFWSLWGMDRFGRRPLLLGGAACMVTAHFIIAVLVGKFQNSWPTHQAAAWTSVAFLLFFMLTYGATWGPIPWAMPAEIFPASLRAKGMAFATMSNWFNNFIIGLITPPLVQNTGFGTYVFFCVFCLLALIWVWFVVPETNGRTLEQMDHVFHDRTGEAEQAYRARIENEMAATIWPNMTSTNEV</sequence>
<dbReference type="EMBL" id="ML978131">
    <property type="protein sequence ID" value="KAF2095663.1"/>
    <property type="molecule type" value="Genomic_DNA"/>
</dbReference>
<dbReference type="OrthoDB" id="8120565at2759"/>
<keyword evidence="11" id="KW-1185">Reference proteome</keyword>
<feature type="transmembrane region" description="Helical" evidence="8">
    <location>
        <begin position="327"/>
        <end position="346"/>
    </location>
</feature>
<dbReference type="PANTHER" id="PTHR48022:SF14">
    <property type="entry name" value="MAJOR FACILITATOR SUPERFAMILY (MFS) PROFILE DOMAIN-CONTAINING PROTEIN-RELATED"/>
    <property type="match status" value="1"/>
</dbReference>
<feature type="transmembrane region" description="Helical" evidence="8">
    <location>
        <begin position="152"/>
        <end position="175"/>
    </location>
</feature>
<dbReference type="InterPro" id="IPR050360">
    <property type="entry name" value="MFS_Sugar_Transporters"/>
</dbReference>
<feature type="domain" description="Major facilitator superfamily (MFS) profile" evidence="9">
    <location>
        <begin position="54"/>
        <end position="515"/>
    </location>
</feature>
<evidence type="ECO:0000256" key="5">
    <source>
        <dbReference type="ARBA" id="ARBA00022989"/>
    </source>
</evidence>
<dbReference type="Proteomes" id="UP000799772">
    <property type="component" value="Unassembled WGS sequence"/>
</dbReference>
<dbReference type="AlphaFoldDB" id="A0A9P4IA38"/>